<keyword evidence="6" id="KW-0539">Nucleus</keyword>
<reference evidence="8 9" key="1">
    <citation type="submission" date="2019-04" db="EMBL/GenBank/DDBJ databases">
        <title>An improved genome assembly and genetic linkage map for asparagus bean, Vigna unguiculata ssp. sesquipedialis.</title>
        <authorList>
            <person name="Xia Q."/>
            <person name="Zhang R."/>
            <person name="Dong Y."/>
        </authorList>
    </citation>
    <scope>NUCLEOTIDE SEQUENCE [LARGE SCALE GENOMIC DNA]</scope>
    <source>
        <tissue evidence="8">Leaf</tissue>
    </source>
</reference>
<dbReference type="SMART" id="SM01019">
    <property type="entry name" value="B3"/>
    <property type="match status" value="1"/>
</dbReference>
<sequence length="349" mass="40618">MASSSRNAMMYCHPFWVSIFNPTKEYIQFDPGFVVYWSKEVRHNINYLVDPRGNKIVIRIGQTSVPENFFCGGYEIASFYKLKENYFVAIKYLGNRVFDLRIFDTDMTEIQYPAPKNPTHVHPKIPLPRFFNCFNVKLSIQQESITLADAFSRFWDPTFASDNFEMIDPVGNIHQIIISRGFLHMRFITKGIPQFIKYYDIKNDHVLRLTYMGDNKFIVRIFDLAGDEITYITKSTDECSTTMESNDDNPFYFSTEKTLTEYDIRSSSLYLDAQFADVALVKSQKSYNLSNENGDLWECNIRWSNRSGMGCYITQGWNQFCIENGVEAGNKVMFGVDKNRSRTIHVLIT</sequence>
<comment type="subcellular location">
    <subcellularLocation>
        <location evidence="1">Nucleus</location>
    </subcellularLocation>
</comment>
<dbReference type="AlphaFoldDB" id="A0A4D6N1G5"/>
<dbReference type="EMBL" id="CP039353">
    <property type="protein sequence ID" value="QCE07650.1"/>
    <property type="molecule type" value="Genomic_DNA"/>
</dbReference>
<keyword evidence="4" id="KW-0238">DNA-binding</keyword>
<proteinExistence type="predicted"/>
<dbReference type="GO" id="GO:0005634">
    <property type="term" value="C:nucleus"/>
    <property type="evidence" value="ECO:0007669"/>
    <property type="project" value="UniProtKB-SubCell"/>
</dbReference>
<evidence type="ECO:0000256" key="2">
    <source>
        <dbReference type="ARBA" id="ARBA00022737"/>
    </source>
</evidence>
<keyword evidence="2" id="KW-0677">Repeat</keyword>
<dbReference type="PANTHER" id="PTHR31674">
    <property type="entry name" value="B3 DOMAIN-CONTAINING PROTEIN REM-LIKE 3-RELATED"/>
    <property type="match status" value="1"/>
</dbReference>
<dbReference type="GO" id="GO:0003677">
    <property type="term" value="F:DNA binding"/>
    <property type="evidence" value="ECO:0007669"/>
    <property type="project" value="UniProtKB-KW"/>
</dbReference>
<dbReference type="PROSITE" id="PS50863">
    <property type="entry name" value="B3"/>
    <property type="match status" value="1"/>
</dbReference>
<evidence type="ECO:0000259" key="7">
    <source>
        <dbReference type="PROSITE" id="PS50863"/>
    </source>
</evidence>
<evidence type="ECO:0000313" key="9">
    <source>
        <dbReference type="Proteomes" id="UP000501690"/>
    </source>
</evidence>
<dbReference type="PANTHER" id="PTHR31674:SF62">
    <property type="entry name" value="B3 DOMAIN-CONTAINING PROTEIN REM14-RELATED"/>
    <property type="match status" value="1"/>
</dbReference>
<dbReference type="InterPro" id="IPR003340">
    <property type="entry name" value="B3_DNA-bd"/>
</dbReference>
<organism evidence="8 9">
    <name type="scientific">Vigna unguiculata</name>
    <name type="common">Cowpea</name>
    <dbReference type="NCBI Taxonomy" id="3917"/>
    <lineage>
        <taxon>Eukaryota</taxon>
        <taxon>Viridiplantae</taxon>
        <taxon>Streptophyta</taxon>
        <taxon>Embryophyta</taxon>
        <taxon>Tracheophyta</taxon>
        <taxon>Spermatophyta</taxon>
        <taxon>Magnoliopsida</taxon>
        <taxon>eudicotyledons</taxon>
        <taxon>Gunneridae</taxon>
        <taxon>Pentapetalae</taxon>
        <taxon>rosids</taxon>
        <taxon>fabids</taxon>
        <taxon>Fabales</taxon>
        <taxon>Fabaceae</taxon>
        <taxon>Papilionoideae</taxon>
        <taxon>50 kb inversion clade</taxon>
        <taxon>NPAAA clade</taxon>
        <taxon>indigoferoid/millettioid clade</taxon>
        <taxon>Phaseoleae</taxon>
        <taxon>Vigna</taxon>
    </lineage>
</organism>
<accession>A0A4D6N1G5</accession>
<feature type="domain" description="TF-B3" evidence="7">
    <location>
        <begin position="254"/>
        <end position="349"/>
    </location>
</feature>
<evidence type="ECO:0000313" key="8">
    <source>
        <dbReference type="EMBL" id="QCE07650.1"/>
    </source>
</evidence>
<evidence type="ECO:0000256" key="6">
    <source>
        <dbReference type="ARBA" id="ARBA00023242"/>
    </source>
</evidence>
<keyword evidence="3" id="KW-0805">Transcription regulation</keyword>
<evidence type="ECO:0000256" key="1">
    <source>
        <dbReference type="ARBA" id="ARBA00004123"/>
    </source>
</evidence>
<protein>
    <recommendedName>
        <fullName evidence="7">TF-B3 domain-containing protein</fullName>
    </recommendedName>
</protein>
<dbReference type="Pfam" id="PF02362">
    <property type="entry name" value="B3"/>
    <property type="match status" value="1"/>
</dbReference>
<dbReference type="Gene3D" id="2.40.330.10">
    <property type="entry name" value="DNA-binding pseudobarrel domain"/>
    <property type="match status" value="1"/>
</dbReference>
<dbReference type="Proteomes" id="UP000501690">
    <property type="component" value="Linkage Group LG9"/>
</dbReference>
<dbReference type="InterPro" id="IPR015300">
    <property type="entry name" value="DNA-bd_pseudobarrel_sf"/>
</dbReference>
<evidence type="ECO:0000256" key="5">
    <source>
        <dbReference type="ARBA" id="ARBA00023163"/>
    </source>
</evidence>
<evidence type="ECO:0000256" key="4">
    <source>
        <dbReference type="ARBA" id="ARBA00023125"/>
    </source>
</evidence>
<evidence type="ECO:0000256" key="3">
    <source>
        <dbReference type="ARBA" id="ARBA00023015"/>
    </source>
</evidence>
<dbReference type="SUPFAM" id="SSF101936">
    <property type="entry name" value="DNA-binding pseudobarrel domain"/>
    <property type="match status" value="1"/>
</dbReference>
<keyword evidence="5" id="KW-0804">Transcription</keyword>
<dbReference type="InterPro" id="IPR039218">
    <property type="entry name" value="REM_fam"/>
</dbReference>
<gene>
    <name evidence="8" type="ORF">DEO72_LG9g2670</name>
</gene>
<keyword evidence="9" id="KW-1185">Reference proteome</keyword>
<name>A0A4D6N1G5_VIGUN</name>